<dbReference type="AlphaFoldDB" id="A0A8H5H0F9"/>
<feature type="region of interest" description="Disordered" evidence="1">
    <location>
        <begin position="280"/>
        <end position="307"/>
    </location>
</feature>
<protein>
    <recommendedName>
        <fullName evidence="5">Transmembrane protein</fullName>
    </recommendedName>
</protein>
<accession>A0A8H5H0F9</accession>
<feature type="compositionally biased region" description="Low complexity" evidence="1">
    <location>
        <begin position="54"/>
        <end position="73"/>
    </location>
</feature>
<feature type="transmembrane region" description="Helical" evidence="2">
    <location>
        <begin position="203"/>
        <end position="226"/>
    </location>
</feature>
<dbReference type="EMBL" id="JAACJN010000099">
    <property type="protein sequence ID" value="KAF5374716.1"/>
    <property type="molecule type" value="Genomic_DNA"/>
</dbReference>
<reference evidence="3 4" key="1">
    <citation type="journal article" date="2020" name="ISME J.">
        <title>Uncovering the hidden diversity of litter-decomposition mechanisms in mushroom-forming fungi.</title>
        <authorList>
            <person name="Floudas D."/>
            <person name="Bentzer J."/>
            <person name="Ahren D."/>
            <person name="Johansson T."/>
            <person name="Persson P."/>
            <person name="Tunlid A."/>
        </authorList>
    </citation>
    <scope>NUCLEOTIDE SEQUENCE [LARGE SCALE GENOMIC DNA]</scope>
    <source>
        <strain evidence="3 4">CBS 406.79</strain>
    </source>
</reference>
<evidence type="ECO:0000313" key="3">
    <source>
        <dbReference type="EMBL" id="KAF5374716.1"/>
    </source>
</evidence>
<feature type="region of interest" description="Disordered" evidence="1">
    <location>
        <begin position="339"/>
        <end position="364"/>
    </location>
</feature>
<proteinExistence type="predicted"/>
<keyword evidence="2" id="KW-0472">Membrane</keyword>
<sequence length="364" mass="38746">MDIADASLLPVGPLPVSNTTGTPIIPPPRPPSSSSTIALLKTAIHILPPSISTSATLPSTTSSNTTIPTSASNLTTTSSFSPTIQSAVSNTPAIFEPASTSISSLAMSRSPPIAATTSTSAFHSASESSTTSTSLKIFQSAGFQSVNPDFTSTRLSTSVFTTISDGHSVTVTTLVPITKTASTSTTAITQDTQHSASKSHSSLIVSAIVGSLVGVFAFGLGTFLFLRRWRQHQRTLHTKITPLIDQVEEKASINLIPPNPRIQHLARLKNQVPVVVNESESALPGSHDSTQLESRHSVHPEHRNTIMDDDDHDVRLQVAEMRLTMGRMMDHVHRLEAQIGQDRNESSESISSSDGRPPPTYQSS</sequence>
<comment type="caution">
    <text evidence="3">The sequence shown here is derived from an EMBL/GenBank/DDBJ whole genome shotgun (WGS) entry which is preliminary data.</text>
</comment>
<name>A0A8H5H0F9_9AGAR</name>
<dbReference type="CDD" id="cd12087">
    <property type="entry name" value="TM_EGFR-like"/>
    <property type="match status" value="1"/>
</dbReference>
<evidence type="ECO:0000256" key="2">
    <source>
        <dbReference type="SAM" id="Phobius"/>
    </source>
</evidence>
<evidence type="ECO:0000313" key="4">
    <source>
        <dbReference type="Proteomes" id="UP000518752"/>
    </source>
</evidence>
<keyword evidence="2" id="KW-1133">Transmembrane helix</keyword>
<keyword evidence="4" id="KW-1185">Reference proteome</keyword>
<feature type="region of interest" description="Disordered" evidence="1">
    <location>
        <begin position="54"/>
        <end position="79"/>
    </location>
</feature>
<organism evidence="3 4">
    <name type="scientific">Collybiopsis confluens</name>
    <dbReference type="NCBI Taxonomy" id="2823264"/>
    <lineage>
        <taxon>Eukaryota</taxon>
        <taxon>Fungi</taxon>
        <taxon>Dikarya</taxon>
        <taxon>Basidiomycota</taxon>
        <taxon>Agaricomycotina</taxon>
        <taxon>Agaricomycetes</taxon>
        <taxon>Agaricomycetidae</taxon>
        <taxon>Agaricales</taxon>
        <taxon>Marasmiineae</taxon>
        <taxon>Omphalotaceae</taxon>
        <taxon>Collybiopsis</taxon>
    </lineage>
</organism>
<evidence type="ECO:0008006" key="5">
    <source>
        <dbReference type="Google" id="ProtNLM"/>
    </source>
</evidence>
<dbReference type="Proteomes" id="UP000518752">
    <property type="component" value="Unassembled WGS sequence"/>
</dbReference>
<keyword evidence="2" id="KW-0812">Transmembrane</keyword>
<feature type="compositionally biased region" description="Basic and acidic residues" evidence="1">
    <location>
        <begin position="293"/>
        <end position="306"/>
    </location>
</feature>
<feature type="region of interest" description="Disordered" evidence="1">
    <location>
        <begin position="1"/>
        <end position="34"/>
    </location>
</feature>
<gene>
    <name evidence="3" type="ORF">D9757_011793</name>
</gene>
<evidence type="ECO:0000256" key="1">
    <source>
        <dbReference type="SAM" id="MobiDB-lite"/>
    </source>
</evidence>